<reference evidence="2" key="1">
    <citation type="submission" date="2020-11" db="EMBL/GenBank/DDBJ databases">
        <authorList>
            <person name="Koelle M."/>
            <person name="Horta M.A.C."/>
            <person name="Nowrousian M."/>
            <person name="Ohm R.A."/>
            <person name="Benz P."/>
            <person name="Pilgard A."/>
        </authorList>
    </citation>
    <scope>NUCLEOTIDE SEQUENCE</scope>
    <source>
        <strain evidence="2">FPRL280</strain>
    </source>
</reference>
<evidence type="ECO:0000256" key="1">
    <source>
        <dbReference type="SAM" id="MobiDB-lite"/>
    </source>
</evidence>
<proteinExistence type="predicted"/>
<gene>
    <name evidence="2" type="ORF">IEO21_04238</name>
</gene>
<protein>
    <submittedName>
        <fullName evidence="2">Uncharacterized protein</fullName>
    </submittedName>
</protein>
<evidence type="ECO:0000313" key="2">
    <source>
        <dbReference type="EMBL" id="KAF9816063.1"/>
    </source>
</evidence>
<dbReference type="Proteomes" id="UP000639403">
    <property type="component" value="Unassembled WGS sequence"/>
</dbReference>
<dbReference type="SUPFAM" id="SSF56399">
    <property type="entry name" value="ADP-ribosylation"/>
    <property type="match status" value="1"/>
</dbReference>
<feature type="region of interest" description="Disordered" evidence="1">
    <location>
        <begin position="21"/>
        <end position="63"/>
    </location>
</feature>
<dbReference type="Gene3D" id="3.90.228.10">
    <property type="match status" value="1"/>
</dbReference>
<feature type="region of interest" description="Disordered" evidence="1">
    <location>
        <begin position="156"/>
        <end position="178"/>
    </location>
</feature>
<evidence type="ECO:0000313" key="3">
    <source>
        <dbReference type="Proteomes" id="UP000639403"/>
    </source>
</evidence>
<dbReference type="EMBL" id="JADOXO010000060">
    <property type="protein sequence ID" value="KAF9816063.1"/>
    <property type="molecule type" value="Genomic_DNA"/>
</dbReference>
<sequence>MADLVRDHDIVLTDSDYYTANEVDDSIPSSDSSDEETVREPNRLTGHIPIQPQPTEMPSRGGSKPRMCVVCGVRPQYNNGVKSYPTCGLSCAAKLDRGRSGKGSGSDNLCVVCHTRPKYSRGGKSYPTCGLTCAAKLNPPNPRGGTAEITVIKDPNSSTATNFTRNAGGRAETERARHARAPATTIVAIIQVLQCRFRETTPRVLCAGRRRGGGAPIFAGAAVLMRPNTARRCSWKLPADILRSKRNSWKSGGTPCPEVKKVYKIVQRPMYATNYKTYQHLPIVRSRVGNELRRWHGTKRECTIGNGGNATPCTSRTCSLCYILRSTVDAAQYPGGLIHSSSTSDKSDQYSDSPNQYPSKAMLLTKVAAGKSAQLSRSQLSQGVPAGYNSVGTRFCLSHVRLTRPNLIALMIGPSDQLALEFKGGRLGCEYGRGRTAVLPRHLWMKISLSENLAVCTSIFWSWLEALNPHCDVTNPCTLYCGSILAVADALVIKLTSSSTMIIGMYT</sequence>
<accession>A0A8H7P487</accession>
<name>A0A8H7P487_9APHY</name>
<organism evidence="2 3">
    <name type="scientific">Rhodonia placenta</name>
    <dbReference type="NCBI Taxonomy" id="104341"/>
    <lineage>
        <taxon>Eukaryota</taxon>
        <taxon>Fungi</taxon>
        <taxon>Dikarya</taxon>
        <taxon>Basidiomycota</taxon>
        <taxon>Agaricomycotina</taxon>
        <taxon>Agaricomycetes</taxon>
        <taxon>Polyporales</taxon>
        <taxon>Adustoporiaceae</taxon>
        <taxon>Rhodonia</taxon>
    </lineage>
</organism>
<dbReference type="PANTHER" id="PTHR31681">
    <property type="entry name" value="C2H2-LIKE ZINC FINGER PROTEIN"/>
    <property type="match status" value="1"/>
</dbReference>
<dbReference type="PANTHER" id="PTHR31681:SF3">
    <property type="entry name" value="OS04G0690100 PROTEIN"/>
    <property type="match status" value="1"/>
</dbReference>
<comment type="caution">
    <text evidence="2">The sequence shown here is derived from an EMBL/GenBank/DDBJ whole genome shotgun (WGS) entry which is preliminary data.</text>
</comment>
<reference evidence="2" key="2">
    <citation type="journal article" name="Front. Microbiol.">
        <title>Degradative Capacity of Two Strains of Rhodonia placenta: From Phenotype to Genotype.</title>
        <authorList>
            <person name="Kolle M."/>
            <person name="Horta M.A.C."/>
            <person name="Nowrousian M."/>
            <person name="Ohm R.A."/>
            <person name="Benz J.P."/>
            <person name="Pilgard A."/>
        </authorList>
    </citation>
    <scope>NUCLEOTIDE SEQUENCE</scope>
    <source>
        <strain evidence="2">FPRL280</strain>
    </source>
</reference>
<dbReference type="AlphaFoldDB" id="A0A8H7P487"/>